<evidence type="ECO:0000313" key="18">
    <source>
        <dbReference type="Proteomes" id="UP000256478"/>
    </source>
</evidence>
<dbReference type="EMBL" id="QUOU01000001">
    <property type="protein sequence ID" value="REL28930.1"/>
    <property type="molecule type" value="Genomic_DNA"/>
</dbReference>
<feature type="domain" description="Lipoyl-binding" evidence="14">
    <location>
        <begin position="616"/>
        <end position="687"/>
    </location>
</feature>
<dbReference type="FunFam" id="3.30.470.20:FF:000028">
    <property type="entry name" value="Methylcrotonoyl-CoA carboxylase subunit alpha, mitochondrial"/>
    <property type="match status" value="1"/>
</dbReference>
<evidence type="ECO:0000256" key="7">
    <source>
        <dbReference type="ARBA" id="ARBA00022741"/>
    </source>
</evidence>
<evidence type="ECO:0000256" key="10">
    <source>
        <dbReference type="ARBA" id="ARBA00023267"/>
    </source>
</evidence>
<dbReference type="PROSITE" id="PS50968">
    <property type="entry name" value="BIOTINYL_LIPOYL"/>
    <property type="match status" value="1"/>
</dbReference>
<dbReference type="InterPro" id="IPR011764">
    <property type="entry name" value="Biotin_carboxylation_dom"/>
</dbReference>
<dbReference type="SUPFAM" id="SSF52440">
    <property type="entry name" value="PreATP-grasp domain"/>
    <property type="match status" value="1"/>
</dbReference>
<keyword evidence="7 13" id="KW-0547">Nucleotide-binding</keyword>
<dbReference type="PROSITE" id="PS00188">
    <property type="entry name" value="BIOTIN"/>
    <property type="match status" value="1"/>
</dbReference>
<dbReference type="SUPFAM" id="SSF56059">
    <property type="entry name" value="Glutathione synthetase ATP-binding domain-like"/>
    <property type="match status" value="1"/>
</dbReference>
<dbReference type="InterPro" id="IPR000089">
    <property type="entry name" value="Biotin_lipoyl"/>
</dbReference>
<keyword evidence="8 13" id="KW-0067">ATP-binding</keyword>
<dbReference type="GO" id="GO:0005524">
    <property type="term" value="F:ATP binding"/>
    <property type="evidence" value="ECO:0007669"/>
    <property type="project" value="UniProtKB-UniRule"/>
</dbReference>
<dbReference type="SUPFAM" id="SSF51230">
    <property type="entry name" value="Single hybrid motif"/>
    <property type="match status" value="1"/>
</dbReference>
<evidence type="ECO:0000256" key="8">
    <source>
        <dbReference type="ARBA" id="ARBA00022840"/>
    </source>
</evidence>
<gene>
    <name evidence="17" type="ORF">DXX93_13190</name>
</gene>
<dbReference type="NCBIfam" id="NF006367">
    <property type="entry name" value="PRK08591.1"/>
    <property type="match status" value="1"/>
</dbReference>
<evidence type="ECO:0000256" key="6">
    <source>
        <dbReference type="ARBA" id="ARBA00022598"/>
    </source>
</evidence>
<dbReference type="Gene3D" id="3.40.50.20">
    <property type="match status" value="1"/>
</dbReference>
<dbReference type="FunFam" id="3.30.1490.20:FF:000003">
    <property type="entry name" value="acetyl-CoA carboxylase isoform X1"/>
    <property type="match status" value="1"/>
</dbReference>
<evidence type="ECO:0000259" key="14">
    <source>
        <dbReference type="PROSITE" id="PS50968"/>
    </source>
</evidence>
<dbReference type="InterPro" id="IPR013815">
    <property type="entry name" value="ATP_grasp_subdomain_1"/>
</dbReference>
<dbReference type="Pfam" id="PF02785">
    <property type="entry name" value="Biotin_carb_C"/>
    <property type="match status" value="1"/>
</dbReference>
<comment type="subunit">
    <text evidence="4">Acetyl-CoA carboxylase is a heterohexamer of biotin carboxyl carrier protein, biotin carboxylase and the two subunits of carboxyl transferase in a 2:2 complex.</text>
</comment>
<dbReference type="OrthoDB" id="9763189at2"/>
<evidence type="ECO:0000313" key="17">
    <source>
        <dbReference type="EMBL" id="REL28930.1"/>
    </source>
</evidence>
<dbReference type="FunFam" id="2.40.50.100:FF:000003">
    <property type="entry name" value="Acetyl-CoA carboxylase biotin carboxyl carrier protein"/>
    <property type="match status" value="1"/>
</dbReference>
<evidence type="ECO:0000256" key="12">
    <source>
        <dbReference type="ARBA" id="ARBA00048600"/>
    </source>
</evidence>
<dbReference type="InterPro" id="IPR005481">
    <property type="entry name" value="BC-like_N"/>
</dbReference>
<keyword evidence="9" id="KW-0809">Transit peptide</keyword>
<evidence type="ECO:0000256" key="13">
    <source>
        <dbReference type="PROSITE-ProRule" id="PRU00409"/>
    </source>
</evidence>
<dbReference type="InterPro" id="IPR050856">
    <property type="entry name" value="Biotin_carboxylase_complex"/>
</dbReference>
<evidence type="ECO:0000256" key="1">
    <source>
        <dbReference type="ARBA" id="ARBA00001953"/>
    </source>
</evidence>
<dbReference type="PROSITE" id="PS00866">
    <property type="entry name" value="CPSASE_1"/>
    <property type="match status" value="1"/>
</dbReference>
<dbReference type="PANTHER" id="PTHR18866:SF33">
    <property type="entry name" value="METHYLCROTONOYL-COA CARBOXYLASE SUBUNIT ALPHA, MITOCHONDRIAL-RELATED"/>
    <property type="match status" value="1"/>
</dbReference>
<protein>
    <recommendedName>
        <fullName evidence="5">Biotin carboxylase</fullName>
    </recommendedName>
    <alternativeName>
        <fullName evidence="11">Acetyl-coenzyme A carboxylase biotin carboxylase subunit A</fullName>
    </alternativeName>
</protein>
<proteinExistence type="predicted"/>
<evidence type="ECO:0000256" key="4">
    <source>
        <dbReference type="ARBA" id="ARBA00011750"/>
    </source>
</evidence>
<dbReference type="InterPro" id="IPR005479">
    <property type="entry name" value="CPAse_ATP-bd"/>
</dbReference>
<evidence type="ECO:0000256" key="3">
    <source>
        <dbReference type="ARBA" id="ARBA00004956"/>
    </source>
</evidence>
<name>A0A3E0TWX2_9GAMM</name>
<dbReference type="PROSITE" id="PS00867">
    <property type="entry name" value="CPSASE_2"/>
    <property type="match status" value="1"/>
</dbReference>
<dbReference type="PANTHER" id="PTHR18866">
    <property type="entry name" value="CARBOXYLASE:PYRUVATE/ACETYL-COA/PROPIONYL-COA CARBOXYLASE"/>
    <property type="match status" value="1"/>
</dbReference>
<dbReference type="PROSITE" id="PS50975">
    <property type="entry name" value="ATP_GRASP"/>
    <property type="match status" value="1"/>
</dbReference>
<dbReference type="InterPro" id="IPR011053">
    <property type="entry name" value="Single_hybrid_motif"/>
</dbReference>
<comment type="catalytic activity">
    <reaction evidence="12">
        <text>N(6)-biotinyl-L-lysyl-[protein] + hydrogencarbonate + ATP = N(6)-carboxybiotinyl-L-lysyl-[protein] + ADP + phosphate + H(+)</text>
        <dbReference type="Rhea" id="RHEA:13501"/>
        <dbReference type="Rhea" id="RHEA-COMP:10505"/>
        <dbReference type="Rhea" id="RHEA-COMP:10506"/>
        <dbReference type="ChEBI" id="CHEBI:15378"/>
        <dbReference type="ChEBI" id="CHEBI:17544"/>
        <dbReference type="ChEBI" id="CHEBI:30616"/>
        <dbReference type="ChEBI" id="CHEBI:43474"/>
        <dbReference type="ChEBI" id="CHEBI:83144"/>
        <dbReference type="ChEBI" id="CHEBI:83145"/>
        <dbReference type="ChEBI" id="CHEBI:456216"/>
        <dbReference type="EC" id="6.3.4.14"/>
    </reaction>
</comment>
<dbReference type="SUPFAM" id="SSF51246">
    <property type="entry name" value="Rudiment single hybrid motif"/>
    <property type="match status" value="1"/>
</dbReference>
<organism evidence="17 18">
    <name type="scientific">Thalassotalea euphylliae</name>
    <dbReference type="NCBI Taxonomy" id="1655234"/>
    <lineage>
        <taxon>Bacteria</taxon>
        <taxon>Pseudomonadati</taxon>
        <taxon>Pseudomonadota</taxon>
        <taxon>Gammaproteobacteria</taxon>
        <taxon>Alteromonadales</taxon>
        <taxon>Colwelliaceae</taxon>
        <taxon>Thalassotalea</taxon>
    </lineage>
</organism>
<evidence type="ECO:0000256" key="9">
    <source>
        <dbReference type="ARBA" id="ARBA00022946"/>
    </source>
</evidence>
<dbReference type="Pfam" id="PF00289">
    <property type="entry name" value="Biotin_carb_N"/>
    <property type="match status" value="1"/>
</dbReference>
<dbReference type="RefSeq" id="WP_116009953.1">
    <property type="nucleotide sequence ID" value="NZ_QUOU01000001.1"/>
</dbReference>
<dbReference type="CDD" id="cd06850">
    <property type="entry name" value="biotinyl_domain"/>
    <property type="match status" value="1"/>
</dbReference>
<dbReference type="FunFam" id="3.40.50.20:FF:000010">
    <property type="entry name" value="Propionyl-CoA carboxylase subunit alpha"/>
    <property type="match status" value="1"/>
</dbReference>
<evidence type="ECO:0000256" key="5">
    <source>
        <dbReference type="ARBA" id="ARBA00017242"/>
    </source>
</evidence>
<dbReference type="InterPro" id="IPR005482">
    <property type="entry name" value="Biotin_COase_C"/>
</dbReference>
<comment type="pathway">
    <text evidence="3">Lipid metabolism; malonyl-CoA biosynthesis; malonyl-CoA from acetyl-CoA: step 1/1.</text>
</comment>
<evidence type="ECO:0000259" key="16">
    <source>
        <dbReference type="PROSITE" id="PS50979"/>
    </source>
</evidence>
<sequence>MFTKILIANRGEIACRIIKTARKMGIATVAVYSDADQNALHVNMADEAVYLGGAPSKESYLKADKVIAAALQTGAQAIHPGYGFLSENAEFCRLCAENQITFIGPPSEAIEAMGSKSAAKNIMEQAQVPLVPGYHGDEQSEAVLKQAADEMGYPVLLKATAGGGGKGMRQVWSSEEFSDGLAAAKREAAASFGDDTMLVEKYLTQPRHVEIQVFCDNHDNAVYLFERDCSVQRRHQKVIEEAPAPHMSETLREQMGQAAIQSAQAIGYRGAGTVEFLLDTHPGTGEQAFYFMEMNTRLQVEHPVTEYISGQDLVEWQLRVAAGEPLPKQQDELAINGHAFEARIYAEDPANDFLPATGQLTFLQTPQESEHVRIDTGVLQGDEVSVYYDPMIAKLVVWDESREKALQRLSKALAEYRVNGVTTNIDFLYNLATSKPFVDAELDTGFIEKHQALIFHEDQQNLSQELPMAALYLLLKQAQDAKHVATASTDPNSPWHQAIGWRLNQPSQVSLTLAHSTLHGEQIFEITSEQKLSSNGDVTYHIQIGDNRHNCQGQICDSQLDFIIDGYRGSAQIAINEHQQPQHNRSQNKQISLFRPNGVFNFTQVLPDLGENEAEHQTGGLSAPMNGTMVAVLVNTGDTVVKDQPLVIMEAMKMEHTIKAPSDGTVTGVFFTASDMVDGGAELLSFEATAIANAEDS</sequence>
<dbReference type="Pfam" id="PF00364">
    <property type="entry name" value="Biotin_lipoyl"/>
    <property type="match status" value="1"/>
</dbReference>
<keyword evidence="6" id="KW-0436">Ligase</keyword>
<feature type="domain" description="Biotin carboxylation" evidence="16">
    <location>
        <begin position="1"/>
        <end position="452"/>
    </location>
</feature>
<dbReference type="InterPro" id="IPR001882">
    <property type="entry name" value="Biotin_BS"/>
</dbReference>
<evidence type="ECO:0000256" key="2">
    <source>
        <dbReference type="ARBA" id="ARBA00003761"/>
    </source>
</evidence>
<evidence type="ECO:0000256" key="11">
    <source>
        <dbReference type="ARBA" id="ARBA00033786"/>
    </source>
</evidence>
<dbReference type="InterPro" id="IPR011761">
    <property type="entry name" value="ATP-grasp"/>
</dbReference>
<dbReference type="Gene3D" id="3.30.1490.20">
    <property type="entry name" value="ATP-grasp fold, A domain"/>
    <property type="match status" value="1"/>
</dbReference>
<dbReference type="PROSITE" id="PS50979">
    <property type="entry name" value="BC"/>
    <property type="match status" value="1"/>
</dbReference>
<dbReference type="InterPro" id="IPR016185">
    <property type="entry name" value="PreATP-grasp_dom_sf"/>
</dbReference>
<dbReference type="GO" id="GO:0046872">
    <property type="term" value="F:metal ion binding"/>
    <property type="evidence" value="ECO:0007669"/>
    <property type="project" value="InterPro"/>
</dbReference>
<dbReference type="GO" id="GO:0004075">
    <property type="term" value="F:biotin carboxylase activity"/>
    <property type="evidence" value="ECO:0007669"/>
    <property type="project" value="UniProtKB-EC"/>
</dbReference>
<comment type="caution">
    <text evidence="17">The sequence shown here is derived from an EMBL/GenBank/DDBJ whole genome shotgun (WGS) entry which is preliminary data.</text>
</comment>
<dbReference type="AlphaFoldDB" id="A0A3E0TWX2"/>
<dbReference type="Gene3D" id="3.30.700.40">
    <property type="match status" value="1"/>
</dbReference>
<evidence type="ECO:0000259" key="15">
    <source>
        <dbReference type="PROSITE" id="PS50975"/>
    </source>
</evidence>
<comment type="function">
    <text evidence="2">This protein is a component of the acetyl coenzyme A carboxylase complex; first, biotin carboxylase catalyzes the carboxylation of the carrier protein and then the transcarboxylase transfers the carboxyl group to form malonyl-CoA.</text>
</comment>
<dbReference type="SMART" id="SM00878">
    <property type="entry name" value="Biotin_carb_C"/>
    <property type="match status" value="1"/>
</dbReference>
<dbReference type="InterPro" id="IPR011054">
    <property type="entry name" value="Rudment_hybrid_motif"/>
</dbReference>
<dbReference type="Pfam" id="PF02786">
    <property type="entry name" value="CPSase_L_D2"/>
    <property type="match status" value="1"/>
</dbReference>
<comment type="cofactor">
    <cofactor evidence="1">
        <name>biotin</name>
        <dbReference type="ChEBI" id="CHEBI:57586"/>
    </cofactor>
</comment>
<reference evidence="17 18" key="1">
    <citation type="submission" date="2018-08" db="EMBL/GenBank/DDBJ databases">
        <title>Thalassotalea euphylliae genome.</title>
        <authorList>
            <person name="Summers S."/>
            <person name="Rice S.A."/>
            <person name="Freckelton M.L."/>
            <person name="Nedved B.T."/>
            <person name="Hadfield M.G."/>
        </authorList>
    </citation>
    <scope>NUCLEOTIDE SEQUENCE [LARGE SCALE GENOMIC DNA]</scope>
    <source>
        <strain evidence="17 18">H1</strain>
    </source>
</reference>
<accession>A0A3E0TWX2</accession>
<dbReference type="Gene3D" id="3.30.470.20">
    <property type="entry name" value="ATP-grasp fold, B domain"/>
    <property type="match status" value="1"/>
</dbReference>
<keyword evidence="10" id="KW-0092">Biotin</keyword>
<dbReference type="Proteomes" id="UP000256478">
    <property type="component" value="Unassembled WGS sequence"/>
</dbReference>
<feature type="domain" description="ATP-grasp" evidence="15">
    <location>
        <begin position="120"/>
        <end position="322"/>
    </location>
</feature>
<dbReference type="Gene3D" id="2.40.50.100">
    <property type="match status" value="1"/>
</dbReference>